<protein>
    <recommendedName>
        <fullName evidence="2">CRAL-TRIO domain-containing protein</fullName>
    </recommendedName>
</protein>
<dbReference type="InterPro" id="IPR051026">
    <property type="entry name" value="PI/PC_transfer"/>
</dbReference>
<dbReference type="GeneID" id="38114258"/>
<sequence>MPNFPLFFESTPVLCLLLFWFSITPAYGLAGSQTIRLYLVELLSRDSRAMTVPNGDEASGASTFSKLCADAGLLKRPEGLKDGDAVDGFTDEATLLRFLQANDMDSTKALEQLKQATDFRAKNDAFRIYDRISVPDYEDTRALYPHWTGRCDREGRPILMMDVSALGKEGMGEWRKTKQIPQATLSGPDADPEISPNMPQRALAHFDYFTRFVLPLCSAVQGKPVTSCAYVVDAGPLYMKQAWELREFANDISWILATCFPETIYRIYCCNVPGFLARCWAFLKSFVNPVTASKIQFLTKDNAYDTLRETIEHDNIPTSIGGGFQFETGMLPDLDDQIRRALEWSGSHVDLPPGPIKWIQTAGGDRKAIATGTDAEQRAVEVATLRAPSSEKYPEDRIVEE</sequence>
<accession>A0A3D8SB27</accession>
<feature type="domain" description="CRAL-TRIO" evidence="2">
    <location>
        <begin position="136"/>
        <end position="328"/>
    </location>
</feature>
<dbReference type="InterPro" id="IPR001251">
    <property type="entry name" value="CRAL-TRIO_dom"/>
</dbReference>
<dbReference type="PANTHER" id="PTHR45657:SF20">
    <property type="entry name" value="CRAL_TRIO DOMAIN PROTEIN (AFU_ORTHOLOGUE AFUA_5G00680)"/>
    <property type="match status" value="1"/>
</dbReference>
<evidence type="ECO:0000256" key="1">
    <source>
        <dbReference type="SAM" id="SignalP"/>
    </source>
</evidence>
<evidence type="ECO:0000259" key="2">
    <source>
        <dbReference type="PROSITE" id="PS50191"/>
    </source>
</evidence>
<reference evidence="3 4" key="1">
    <citation type="journal article" date="2018" name="IMA Fungus">
        <title>IMA Genome-F 9: Draft genome sequence of Annulohypoxylon stygium, Aspergillus mulundensis, Berkeleyomyces basicola (syn. Thielaviopsis basicola), Ceratocystis smalleyi, two Cercospora beticola strains, Coleophoma cylindrospora, Fusarium fracticaudum, Phialophora cf. hyalina, and Morchella septimelata.</title>
        <authorList>
            <person name="Wingfield B.D."/>
            <person name="Bills G.F."/>
            <person name="Dong Y."/>
            <person name="Huang W."/>
            <person name="Nel W.J."/>
            <person name="Swalarsk-Parry B.S."/>
            <person name="Vaghefi N."/>
            <person name="Wilken P.M."/>
            <person name="An Z."/>
            <person name="de Beer Z.W."/>
            <person name="De Vos L."/>
            <person name="Chen L."/>
            <person name="Duong T.A."/>
            <person name="Gao Y."/>
            <person name="Hammerbacher A."/>
            <person name="Kikkert J.R."/>
            <person name="Li Y."/>
            <person name="Li H."/>
            <person name="Li K."/>
            <person name="Li Q."/>
            <person name="Liu X."/>
            <person name="Ma X."/>
            <person name="Naidoo K."/>
            <person name="Pethybridge S.J."/>
            <person name="Sun J."/>
            <person name="Steenkamp E.T."/>
            <person name="van der Nest M.A."/>
            <person name="van Wyk S."/>
            <person name="Wingfield M.J."/>
            <person name="Xiong C."/>
            <person name="Yue Q."/>
            <person name="Zhang X."/>
        </authorList>
    </citation>
    <scope>NUCLEOTIDE SEQUENCE [LARGE SCALE GENOMIC DNA]</scope>
    <source>
        <strain evidence="3 4">DSM 5745</strain>
    </source>
</reference>
<dbReference type="Gene3D" id="1.10.8.20">
    <property type="entry name" value="N-terminal domain of phosphatidylinositol transfer protein sec14p"/>
    <property type="match status" value="1"/>
</dbReference>
<dbReference type="RefSeq" id="XP_026604900.1">
    <property type="nucleotide sequence ID" value="XM_026745904.1"/>
</dbReference>
<dbReference type="InterPro" id="IPR036865">
    <property type="entry name" value="CRAL-TRIO_dom_sf"/>
</dbReference>
<dbReference type="InterPro" id="IPR036273">
    <property type="entry name" value="CRAL/TRIO_N_dom_sf"/>
</dbReference>
<comment type="caution">
    <text evidence="3">The sequence shown here is derived from an EMBL/GenBank/DDBJ whole genome shotgun (WGS) entry which is preliminary data.</text>
</comment>
<name>A0A3D8SB27_9EURO</name>
<evidence type="ECO:0000313" key="4">
    <source>
        <dbReference type="Proteomes" id="UP000256690"/>
    </source>
</evidence>
<dbReference type="STRING" id="1810919.A0A3D8SB27"/>
<dbReference type="PROSITE" id="PS50191">
    <property type="entry name" value="CRAL_TRIO"/>
    <property type="match status" value="1"/>
</dbReference>
<feature type="chain" id="PRO_5017589393" description="CRAL-TRIO domain-containing protein" evidence="1">
    <location>
        <begin position="29"/>
        <end position="401"/>
    </location>
</feature>
<proteinExistence type="predicted"/>
<dbReference type="CDD" id="cd00170">
    <property type="entry name" value="SEC14"/>
    <property type="match status" value="1"/>
</dbReference>
<dbReference type="Pfam" id="PF00650">
    <property type="entry name" value="CRAL_TRIO"/>
    <property type="match status" value="1"/>
</dbReference>
<keyword evidence="1" id="KW-0732">Signal</keyword>
<evidence type="ECO:0000313" key="3">
    <source>
        <dbReference type="EMBL" id="RDW83562.1"/>
    </source>
</evidence>
<organism evidence="3 4">
    <name type="scientific">Aspergillus mulundensis</name>
    <dbReference type="NCBI Taxonomy" id="1810919"/>
    <lineage>
        <taxon>Eukaryota</taxon>
        <taxon>Fungi</taxon>
        <taxon>Dikarya</taxon>
        <taxon>Ascomycota</taxon>
        <taxon>Pezizomycotina</taxon>
        <taxon>Eurotiomycetes</taxon>
        <taxon>Eurotiomycetidae</taxon>
        <taxon>Eurotiales</taxon>
        <taxon>Aspergillaceae</taxon>
        <taxon>Aspergillus</taxon>
        <taxon>Aspergillus subgen. Nidulantes</taxon>
    </lineage>
</organism>
<dbReference type="AlphaFoldDB" id="A0A3D8SB27"/>
<dbReference type="EMBL" id="PVWQ01000004">
    <property type="protein sequence ID" value="RDW83562.1"/>
    <property type="molecule type" value="Genomic_DNA"/>
</dbReference>
<dbReference type="Gene3D" id="3.40.525.10">
    <property type="entry name" value="CRAL-TRIO lipid binding domain"/>
    <property type="match status" value="1"/>
</dbReference>
<keyword evidence="4" id="KW-1185">Reference proteome</keyword>
<gene>
    <name evidence="3" type="ORF">DSM5745_03888</name>
</gene>
<dbReference type="Proteomes" id="UP000256690">
    <property type="component" value="Unassembled WGS sequence"/>
</dbReference>
<dbReference type="SUPFAM" id="SSF52087">
    <property type="entry name" value="CRAL/TRIO domain"/>
    <property type="match status" value="1"/>
</dbReference>
<dbReference type="PANTHER" id="PTHR45657">
    <property type="entry name" value="CRAL-TRIO DOMAIN-CONTAINING PROTEIN YKL091C-RELATED"/>
    <property type="match status" value="1"/>
</dbReference>
<dbReference type="SUPFAM" id="SSF46938">
    <property type="entry name" value="CRAL/TRIO N-terminal domain"/>
    <property type="match status" value="1"/>
</dbReference>
<feature type="signal peptide" evidence="1">
    <location>
        <begin position="1"/>
        <end position="28"/>
    </location>
</feature>
<dbReference type="OrthoDB" id="30289at2759"/>